<gene>
    <name evidence="1" type="ORF">F8M41_012964</name>
</gene>
<dbReference type="OrthoDB" id="2433727at2759"/>
<dbReference type="SUPFAM" id="SSF81585">
    <property type="entry name" value="PsbU/PolX domain-like"/>
    <property type="match status" value="1"/>
</dbReference>
<reference evidence="1 2" key="1">
    <citation type="journal article" date="2019" name="Environ. Microbiol.">
        <title>At the nexus of three kingdoms: the genome of the mycorrhizal fungus Gigaspora margarita provides insights into plant, endobacterial and fungal interactions.</title>
        <authorList>
            <person name="Venice F."/>
            <person name="Ghignone S."/>
            <person name="Salvioli di Fossalunga A."/>
            <person name="Amselem J."/>
            <person name="Novero M."/>
            <person name="Xianan X."/>
            <person name="Sedzielewska Toro K."/>
            <person name="Morin E."/>
            <person name="Lipzen A."/>
            <person name="Grigoriev I.V."/>
            <person name="Henrissat B."/>
            <person name="Martin F.M."/>
            <person name="Bonfante P."/>
        </authorList>
    </citation>
    <scope>NUCLEOTIDE SEQUENCE [LARGE SCALE GENOMIC DNA]</scope>
    <source>
        <strain evidence="1 2">BEG34</strain>
    </source>
</reference>
<dbReference type="EMBL" id="WTPW01000264">
    <property type="protein sequence ID" value="KAF0528879.1"/>
    <property type="molecule type" value="Genomic_DNA"/>
</dbReference>
<organism evidence="1 2">
    <name type="scientific">Gigaspora margarita</name>
    <dbReference type="NCBI Taxonomy" id="4874"/>
    <lineage>
        <taxon>Eukaryota</taxon>
        <taxon>Fungi</taxon>
        <taxon>Fungi incertae sedis</taxon>
        <taxon>Mucoromycota</taxon>
        <taxon>Glomeromycotina</taxon>
        <taxon>Glomeromycetes</taxon>
        <taxon>Diversisporales</taxon>
        <taxon>Gigasporaceae</taxon>
        <taxon>Gigaspora</taxon>
    </lineage>
</organism>
<keyword evidence="2" id="KW-1185">Reference proteome</keyword>
<comment type="caution">
    <text evidence="1">The sequence shown here is derived from an EMBL/GenBank/DDBJ whole genome shotgun (WGS) entry which is preliminary data.</text>
</comment>
<evidence type="ECO:0000313" key="2">
    <source>
        <dbReference type="Proteomes" id="UP000439903"/>
    </source>
</evidence>
<proteinExistence type="predicted"/>
<dbReference type="AlphaFoldDB" id="A0A8H4ASX7"/>
<dbReference type="Proteomes" id="UP000439903">
    <property type="component" value="Unassembled WGS sequence"/>
</dbReference>
<evidence type="ECO:0000313" key="1">
    <source>
        <dbReference type="EMBL" id="KAF0528879.1"/>
    </source>
</evidence>
<sequence>MSTLSNARRLSCFVLGGIGRALFVNICDNNQISDKDEVSIKDLTIDHLKEIIWKKIKNWRDIGNVKDAYELNLWKIEAPLEKLNKFLTKIEIEYLSGKEMDFQIDSENPHSILAWIQNFNLTRAYPALLVELFGAQFTLCGRKNTINTLWGGDVVNSYGILNRFKNYCSANPKIDPRLLNDDEVKSILENAIFLNITYRNGSAFSDFDVDISAEASLALRILHGHFVHKQLNYLKFRDTIGKKAKLLMLYLALHTIYKSKCKEVENTEKLAIIVDIDDVNKLYDLDREVFRKLIACIGSMICNSKIFFVPILAGKVAGSVRSVISNSMNQVLQLPLQLLDTSHMLLIACDIGLDEAFVYQNNLFRCIIADIGGQVRALKIFYKLLWNEMKTSKLENIDLVNIMHLLKGRLQLRYDFSTYANQISPVLANAILERPVNENDSIYLDKDKSQHVSYKRLKSLGILTLEPTDDIKFYIHLPYLWVWLLIKNIVFECKTIKLKELLKGALYSDVDMDVDVHIPNYNSVQVHYLNKQYPMYESILDSNGHSCNISYNDNDKIYKNGYSAECDRFSFLTINREQLMLLALQIKWRDLGLENPQKIDDKLIGEEYRKVKNIARKIGVNNWLLSILSNCSSTFDKNMLPMRCAIVDQSNFTEFYGRIYLSQAQFAAAHDKVCVNSAKFFELRVIDGVGPTIAKDIIDGYENSKKKYADGKDLCKLTKFSQISLDCVEY</sequence>
<name>A0A8H4ASX7_GIGMA</name>
<protein>
    <submittedName>
        <fullName evidence="1">Crinkler family protein</fullName>
    </submittedName>
</protein>
<accession>A0A8H4ASX7</accession>